<keyword evidence="6" id="KW-1185">Reference proteome</keyword>
<keyword evidence="5" id="KW-0675">Receptor</keyword>
<dbReference type="EMBL" id="JACEEZ010003459">
    <property type="protein sequence ID" value="KAG0727343.1"/>
    <property type="molecule type" value="Genomic_DNA"/>
</dbReference>
<feature type="transmembrane region" description="Helical" evidence="3">
    <location>
        <begin position="275"/>
        <end position="294"/>
    </location>
</feature>
<dbReference type="PANTHER" id="PTHR46953">
    <property type="entry name" value="G-PROTEIN COUPLED RECEPTOR MTH-LIKE 1-RELATED"/>
    <property type="match status" value="1"/>
</dbReference>
<dbReference type="InterPro" id="IPR036272">
    <property type="entry name" value="Methuselah_N_sf"/>
</dbReference>
<comment type="similarity">
    <text evidence="1">Belongs to the G-protein coupled receptor 2 family. Mth subfamily.</text>
</comment>
<evidence type="ECO:0000256" key="4">
    <source>
        <dbReference type="SAM" id="SignalP"/>
    </source>
</evidence>
<dbReference type="InterPro" id="IPR052808">
    <property type="entry name" value="GPCR_Mth-like"/>
</dbReference>
<keyword evidence="3" id="KW-1133">Transmembrane helix</keyword>
<sequence length="405" mass="44318">MQGVCVAVAVVAAAMVMPGGGASTVSPGLSWCSESTLVNVRVTKDKKPELSTILVMVNQSLQRDMVDEVFVRAPPSCEGVTRAEMALLDGEEAELVMQDGEINLNYRPPDTMPLFQDVGDFCISANNDSPEGPWSVFHVKFCYPDASLQLEAEMESCSGITCVRKCCPPNMAMAAGSMCAPVEEGEAWQPSLGSGEAATPVHMLYGPPRHCENALIFREFNILDSGMLQMDELSANVNGYCIDTFTGSSDAVALVCQEEVTAWHCEWKHQVLKPVLLGVSAVCLILVWLVYVSVARLRRSNEGRCLLSLVSALFVAYVTLIYLNFLAPDNVSMVCVVAGERQGEPVTSHMDIKWERPRVFCLYSLYAWSCPLLIVVVGVVLEEMQVDAILPYRGTCWFYGKLLEG</sequence>
<gene>
    <name evidence="5" type="primary">mthl4</name>
    <name evidence="5" type="ORF">GWK47_034847</name>
</gene>
<evidence type="ECO:0000313" key="5">
    <source>
        <dbReference type="EMBL" id="KAG0727343.1"/>
    </source>
</evidence>
<protein>
    <submittedName>
        <fullName evidence="5">Putative G-protein coupled receptor Mth-like 4</fullName>
    </submittedName>
</protein>
<dbReference type="SUPFAM" id="SSF63877">
    <property type="entry name" value="Methuselah ectodomain"/>
    <property type="match status" value="1"/>
</dbReference>
<keyword evidence="2" id="KW-0807">Transducer</keyword>
<comment type="caution">
    <text evidence="5">The sequence shown here is derived from an EMBL/GenBank/DDBJ whole genome shotgun (WGS) entry which is preliminary data.</text>
</comment>
<proteinExistence type="inferred from homology"/>
<feature type="signal peptide" evidence="4">
    <location>
        <begin position="1"/>
        <end position="22"/>
    </location>
</feature>
<reference evidence="5" key="1">
    <citation type="submission" date="2020-07" db="EMBL/GenBank/DDBJ databases">
        <title>The High-quality genome of the commercially important snow crab, Chionoecetes opilio.</title>
        <authorList>
            <person name="Jeong J.-H."/>
            <person name="Ryu S."/>
        </authorList>
    </citation>
    <scope>NUCLEOTIDE SEQUENCE</scope>
    <source>
        <strain evidence="5">MADBK_172401_WGS</strain>
        <tissue evidence="5">Digestive gland</tissue>
    </source>
</reference>
<keyword evidence="2" id="KW-0297">G-protein coupled receptor</keyword>
<keyword evidence="4" id="KW-0732">Signal</keyword>
<dbReference type="Proteomes" id="UP000770661">
    <property type="component" value="Unassembled WGS sequence"/>
</dbReference>
<dbReference type="AlphaFoldDB" id="A0A8J4YG21"/>
<dbReference type="Gene3D" id="1.20.1070.10">
    <property type="entry name" value="Rhodopsin 7-helix transmembrane proteins"/>
    <property type="match status" value="1"/>
</dbReference>
<evidence type="ECO:0000256" key="1">
    <source>
        <dbReference type="ARBA" id="ARBA00008979"/>
    </source>
</evidence>
<keyword evidence="3" id="KW-0472">Membrane</keyword>
<name>A0A8J4YG21_CHIOP</name>
<feature type="transmembrane region" description="Helical" evidence="3">
    <location>
        <begin position="363"/>
        <end position="381"/>
    </location>
</feature>
<evidence type="ECO:0000256" key="3">
    <source>
        <dbReference type="SAM" id="Phobius"/>
    </source>
</evidence>
<evidence type="ECO:0000256" key="2">
    <source>
        <dbReference type="ARBA" id="ARBA00023040"/>
    </source>
</evidence>
<dbReference type="GO" id="GO:0004930">
    <property type="term" value="F:G protein-coupled receptor activity"/>
    <property type="evidence" value="ECO:0007669"/>
    <property type="project" value="UniProtKB-KW"/>
</dbReference>
<organism evidence="5 6">
    <name type="scientific">Chionoecetes opilio</name>
    <name type="common">Atlantic snow crab</name>
    <name type="synonym">Cancer opilio</name>
    <dbReference type="NCBI Taxonomy" id="41210"/>
    <lineage>
        <taxon>Eukaryota</taxon>
        <taxon>Metazoa</taxon>
        <taxon>Ecdysozoa</taxon>
        <taxon>Arthropoda</taxon>
        <taxon>Crustacea</taxon>
        <taxon>Multicrustacea</taxon>
        <taxon>Malacostraca</taxon>
        <taxon>Eumalacostraca</taxon>
        <taxon>Eucarida</taxon>
        <taxon>Decapoda</taxon>
        <taxon>Pleocyemata</taxon>
        <taxon>Brachyura</taxon>
        <taxon>Eubrachyura</taxon>
        <taxon>Majoidea</taxon>
        <taxon>Majidae</taxon>
        <taxon>Chionoecetes</taxon>
    </lineage>
</organism>
<feature type="transmembrane region" description="Helical" evidence="3">
    <location>
        <begin position="306"/>
        <end position="325"/>
    </location>
</feature>
<feature type="chain" id="PRO_5035240905" evidence="4">
    <location>
        <begin position="23"/>
        <end position="405"/>
    </location>
</feature>
<evidence type="ECO:0000313" key="6">
    <source>
        <dbReference type="Proteomes" id="UP000770661"/>
    </source>
</evidence>
<accession>A0A8J4YG21</accession>
<keyword evidence="3" id="KW-0812">Transmembrane</keyword>
<dbReference type="OrthoDB" id="6134459at2759"/>
<dbReference type="PANTHER" id="PTHR46953:SF1">
    <property type="entry name" value="G-PROTEIN COUPLED RECEPTOR MTH-LIKE 1-RELATED"/>
    <property type="match status" value="1"/>
</dbReference>